<evidence type="ECO:0000259" key="1">
    <source>
        <dbReference type="Pfam" id="PF13966"/>
    </source>
</evidence>
<accession>A0AAW2XN51</accession>
<feature type="domain" description="Reverse transcriptase zinc-binding" evidence="1">
    <location>
        <begin position="77"/>
        <end position="156"/>
    </location>
</feature>
<reference evidence="2" key="2">
    <citation type="journal article" date="2024" name="Plant">
        <title>Genomic evolution and insights into agronomic trait innovations of Sesamum species.</title>
        <authorList>
            <person name="Miao H."/>
            <person name="Wang L."/>
            <person name="Qu L."/>
            <person name="Liu H."/>
            <person name="Sun Y."/>
            <person name="Le M."/>
            <person name="Wang Q."/>
            <person name="Wei S."/>
            <person name="Zheng Y."/>
            <person name="Lin W."/>
            <person name="Duan Y."/>
            <person name="Cao H."/>
            <person name="Xiong S."/>
            <person name="Wang X."/>
            <person name="Wei L."/>
            <person name="Li C."/>
            <person name="Ma Q."/>
            <person name="Ju M."/>
            <person name="Zhao R."/>
            <person name="Li G."/>
            <person name="Mu C."/>
            <person name="Tian Q."/>
            <person name="Mei H."/>
            <person name="Zhang T."/>
            <person name="Gao T."/>
            <person name="Zhang H."/>
        </authorList>
    </citation>
    <scope>NUCLEOTIDE SEQUENCE</scope>
    <source>
        <strain evidence="2">KEN1</strain>
    </source>
</reference>
<dbReference type="Pfam" id="PF13966">
    <property type="entry name" value="zf-RVT"/>
    <property type="match status" value="1"/>
</dbReference>
<dbReference type="EMBL" id="JACGWN010000003">
    <property type="protein sequence ID" value="KAL0455563.1"/>
    <property type="molecule type" value="Genomic_DNA"/>
</dbReference>
<gene>
    <name evidence="2" type="ORF">Slati_0895500</name>
</gene>
<dbReference type="AlphaFoldDB" id="A0AAW2XN51"/>
<evidence type="ECO:0000313" key="2">
    <source>
        <dbReference type="EMBL" id="KAL0455563.1"/>
    </source>
</evidence>
<dbReference type="PANTHER" id="PTHR33116:SF84">
    <property type="entry name" value="RNA-DIRECTED DNA POLYMERASE"/>
    <property type="match status" value="1"/>
</dbReference>
<name>A0AAW2XN51_9LAMI</name>
<proteinExistence type="predicted"/>
<comment type="caution">
    <text evidence="2">The sequence shown here is derived from an EMBL/GenBank/DDBJ whole genome shotgun (WGS) entry which is preliminary data.</text>
</comment>
<sequence length="263" mass="30859">MLVRARTFGYGRTLIHRFPRGPRVVGIPLEAKLSMVIAEGGWNWPLITNIEHMEIVEQLPPLANSDKIDWNSAGRAFSIIEAYRLFQPPRLMVYWHGLLRGFCIPRNCFILWLAILERLSTLDKAWWTFLDNTCVLCSTGEIESHTHLFFQCEFSRVCLRILEAEVRFTVPRIGWQHTIMWSSRRWRGKHPWNATSRALLASIVYHIWKERNKRRFGNISTTPERTARLCIEQIRLILIGADLSLNVSTSLLFHIWRIPWHTS</sequence>
<protein>
    <recommendedName>
        <fullName evidence="1">Reverse transcriptase zinc-binding domain-containing protein</fullName>
    </recommendedName>
</protein>
<organism evidence="2">
    <name type="scientific">Sesamum latifolium</name>
    <dbReference type="NCBI Taxonomy" id="2727402"/>
    <lineage>
        <taxon>Eukaryota</taxon>
        <taxon>Viridiplantae</taxon>
        <taxon>Streptophyta</taxon>
        <taxon>Embryophyta</taxon>
        <taxon>Tracheophyta</taxon>
        <taxon>Spermatophyta</taxon>
        <taxon>Magnoliopsida</taxon>
        <taxon>eudicotyledons</taxon>
        <taxon>Gunneridae</taxon>
        <taxon>Pentapetalae</taxon>
        <taxon>asterids</taxon>
        <taxon>lamiids</taxon>
        <taxon>Lamiales</taxon>
        <taxon>Pedaliaceae</taxon>
        <taxon>Sesamum</taxon>
    </lineage>
</organism>
<dbReference type="InterPro" id="IPR026960">
    <property type="entry name" value="RVT-Znf"/>
</dbReference>
<reference evidence="2" key="1">
    <citation type="submission" date="2020-06" db="EMBL/GenBank/DDBJ databases">
        <authorList>
            <person name="Li T."/>
            <person name="Hu X."/>
            <person name="Zhang T."/>
            <person name="Song X."/>
            <person name="Zhang H."/>
            <person name="Dai N."/>
            <person name="Sheng W."/>
            <person name="Hou X."/>
            <person name="Wei L."/>
        </authorList>
    </citation>
    <scope>NUCLEOTIDE SEQUENCE</scope>
    <source>
        <strain evidence="2">KEN1</strain>
        <tissue evidence="2">Leaf</tissue>
    </source>
</reference>
<dbReference type="PANTHER" id="PTHR33116">
    <property type="entry name" value="REVERSE TRANSCRIPTASE ZINC-BINDING DOMAIN-CONTAINING PROTEIN-RELATED-RELATED"/>
    <property type="match status" value="1"/>
</dbReference>